<dbReference type="PIRSF" id="PIRSF000654">
    <property type="entry name" value="Integrin-linked_kinase"/>
    <property type="match status" value="1"/>
</dbReference>
<gene>
    <name evidence="12" type="ORF">MONBRDRAFT_1712</name>
</gene>
<keyword evidence="13" id="KW-1185">Reference proteome</keyword>
<dbReference type="KEGG" id="mbr:MONBRDRAFT_1712"/>
<dbReference type="GO" id="GO:0007169">
    <property type="term" value="P:cell surface receptor protein tyrosine kinase signaling pathway"/>
    <property type="evidence" value="ECO:0000318"/>
    <property type="project" value="GO_Central"/>
</dbReference>
<dbReference type="GO" id="GO:0012505">
    <property type="term" value="C:endomembrane system"/>
    <property type="evidence" value="ECO:0007669"/>
    <property type="project" value="UniProtKB-SubCell"/>
</dbReference>
<reference evidence="12 13" key="1">
    <citation type="journal article" date="2008" name="Nature">
        <title>The genome of the choanoflagellate Monosiga brevicollis and the origin of metazoans.</title>
        <authorList>
            <consortium name="JGI Sequencing"/>
            <person name="King N."/>
            <person name="Westbrook M.J."/>
            <person name="Young S.L."/>
            <person name="Kuo A."/>
            <person name="Abedin M."/>
            <person name="Chapman J."/>
            <person name="Fairclough S."/>
            <person name="Hellsten U."/>
            <person name="Isogai Y."/>
            <person name="Letunic I."/>
            <person name="Marr M."/>
            <person name="Pincus D."/>
            <person name="Putnam N."/>
            <person name="Rokas A."/>
            <person name="Wright K.J."/>
            <person name="Zuzow R."/>
            <person name="Dirks W."/>
            <person name="Good M."/>
            <person name="Goodstein D."/>
            <person name="Lemons D."/>
            <person name="Li W."/>
            <person name="Lyons J.B."/>
            <person name="Morris A."/>
            <person name="Nichols S."/>
            <person name="Richter D.J."/>
            <person name="Salamov A."/>
            <person name="Bork P."/>
            <person name="Lim W.A."/>
            <person name="Manning G."/>
            <person name="Miller W.T."/>
            <person name="McGinnis W."/>
            <person name="Shapiro H."/>
            <person name="Tjian R."/>
            <person name="Grigoriev I.V."/>
            <person name="Rokhsar D."/>
        </authorList>
    </citation>
    <scope>NUCLEOTIDE SEQUENCE [LARGE SCALE GENOMIC DNA]</scope>
    <source>
        <strain evidence="13">MX1 / ATCC 50154</strain>
    </source>
</reference>
<dbReference type="PANTHER" id="PTHR24416">
    <property type="entry name" value="TYROSINE-PROTEIN KINASE RECEPTOR"/>
    <property type="match status" value="1"/>
</dbReference>
<dbReference type="STRING" id="81824.A9UXU4"/>
<dbReference type="GO" id="GO:0004714">
    <property type="term" value="F:transmembrane receptor protein tyrosine kinase activity"/>
    <property type="evidence" value="ECO:0007669"/>
    <property type="project" value="UniProtKB-EC"/>
</dbReference>
<evidence type="ECO:0000256" key="5">
    <source>
        <dbReference type="ARBA" id="ARBA00022777"/>
    </source>
</evidence>
<dbReference type="InterPro" id="IPR001245">
    <property type="entry name" value="Ser-Thr/Tyr_kinase_cat_dom"/>
</dbReference>
<evidence type="ECO:0000256" key="6">
    <source>
        <dbReference type="ARBA" id="ARBA00022840"/>
    </source>
</evidence>
<feature type="binding site" evidence="10">
    <location>
        <position position="37"/>
    </location>
    <ligand>
        <name>ATP</name>
        <dbReference type="ChEBI" id="CHEBI:30616"/>
    </ligand>
</feature>
<dbReference type="PROSITE" id="PS00107">
    <property type="entry name" value="PROTEIN_KINASE_ATP"/>
    <property type="match status" value="1"/>
</dbReference>
<evidence type="ECO:0000256" key="7">
    <source>
        <dbReference type="ARBA" id="ARBA00023136"/>
    </source>
</evidence>
<dbReference type="GO" id="GO:0050793">
    <property type="term" value="P:regulation of developmental process"/>
    <property type="evidence" value="ECO:0007669"/>
    <property type="project" value="UniProtKB-ARBA"/>
</dbReference>
<keyword evidence="6 10" id="KW-0067">ATP-binding</keyword>
<protein>
    <recommendedName>
        <fullName evidence="11">Protein kinase domain-containing protein</fullName>
    </recommendedName>
</protein>
<dbReference type="InterPro" id="IPR017441">
    <property type="entry name" value="Protein_kinase_ATP_BS"/>
</dbReference>
<dbReference type="InterPro" id="IPR011009">
    <property type="entry name" value="Kinase-like_dom_sf"/>
</dbReference>
<organism evidence="12 13">
    <name type="scientific">Monosiga brevicollis</name>
    <name type="common">Choanoflagellate</name>
    <dbReference type="NCBI Taxonomy" id="81824"/>
    <lineage>
        <taxon>Eukaryota</taxon>
        <taxon>Choanoflagellata</taxon>
        <taxon>Craspedida</taxon>
        <taxon>Salpingoecidae</taxon>
        <taxon>Monosiga</taxon>
    </lineage>
</organism>
<dbReference type="PROSITE" id="PS00109">
    <property type="entry name" value="PROTEIN_KINASE_TYR"/>
    <property type="match status" value="1"/>
</dbReference>
<comment type="catalytic activity">
    <reaction evidence="9">
        <text>L-tyrosyl-[protein] + ATP = O-phospho-L-tyrosyl-[protein] + ADP + H(+)</text>
        <dbReference type="Rhea" id="RHEA:10596"/>
        <dbReference type="Rhea" id="RHEA-COMP:10136"/>
        <dbReference type="Rhea" id="RHEA-COMP:20101"/>
        <dbReference type="ChEBI" id="CHEBI:15378"/>
        <dbReference type="ChEBI" id="CHEBI:30616"/>
        <dbReference type="ChEBI" id="CHEBI:46858"/>
        <dbReference type="ChEBI" id="CHEBI:61978"/>
        <dbReference type="ChEBI" id="CHEBI:456216"/>
        <dbReference type="EC" id="2.7.10.1"/>
    </reaction>
</comment>
<dbReference type="PROSITE" id="PS50011">
    <property type="entry name" value="PROTEIN_KINASE_DOM"/>
    <property type="match status" value="1"/>
</dbReference>
<dbReference type="InterPro" id="IPR000719">
    <property type="entry name" value="Prot_kinase_dom"/>
</dbReference>
<dbReference type="RefSeq" id="XP_001745328.1">
    <property type="nucleotide sequence ID" value="XM_001745276.1"/>
</dbReference>
<feature type="non-terminal residue" evidence="12">
    <location>
        <position position="1"/>
    </location>
</feature>
<dbReference type="GO" id="GO:0030154">
    <property type="term" value="P:cell differentiation"/>
    <property type="evidence" value="ECO:0000318"/>
    <property type="project" value="GO_Central"/>
</dbReference>
<dbReference type="Gene3D" id="1.10.510.10">
    <property type="entry name" value="Transferase(Phosphotransferase) domain 1"/>
    <property type="match status" value="1"/>
</dbReference>
<dbReference type="SUPFAM" id="SSF56112">
    <property type="entry name" value="Protein kinase-like (PK-like)"/>
    <property type="match status" value="1"/>
</dbReference>
<dbReference type="AlphaFoldDB" id="A9UXU4"/>
<accession>A9UXU4</accession>
<dbReference type="GO" id="GO:0005524">
    <property type="term" value="F:ATP binding"/>
    <property type="evidence" value="ECO:0007669"/>
    <property type="project" value="UniProtKB-UniRule"/>
</dbReference>
<feature type="domain" description="Protein kinase" evidence="11">
    <location>
        <begin position="10"/>
        <end position="259"/>
    </location>
</feature>
<proteinExistence type="predicted"/>
<keyword evidence="4 10" id="KW-0547">Nucleotide-binding</keyword>
<dbReference type="FunFam" id="1.10.510.10:FF:001512">
    <property type="entry name" value="Receptor tyrosine-protein kinase erbB-2"/>
    <property type="match status" value="1"/>
</dbReference>
<evidence type="ECO:0000313" key="12">
    <source>
        <dbReference type="EMBL" id="EDQ89906.1"/>
    </source>
</evidence>
<dbReference type="InParanoid" id="A9UXU4"/>
<dbReference type="GO" id="GO:0005102">
    <property type="term" value="F:signaling receptor binding"/>
    <property type="evidence" value="ECO:0000318"/>
    <property type="project" value="GO_Central"/>
</dbReference>
<dbReference type="InterPro" id="IPR050122">
    <property type="entry name" value="RTK"/>
</dbReference>
<evidence type="ECO:0000313" key="13">
    <source>
        <dbReference type="Proteomes" id="UP000001357"/>
    </source>
</evidence>
<dbReference type="Pfam" id="PF07714">
    <property type="entry name" value="PK_Tyr_Ser-Thr"/>
    <property type="match status" value="1"/>
</dbReference>
<keyword evidence="7" id="KW-0472">Membrane</keyword>
<dbReference type="CDD" id="cd00192">
    <property type="entry name" value="PTKc"/>
    <property type="match status" value="1"/>
</dbReference>
<dbReference type="PRINTS" id="PR00109">
    <property type="entry name" value="TYRKINASE"/>
</dbReference>
<name>A9UXU4_MONBE</name>
<dbReference type="GeneID" id="5890423"/>
<evidence type="ECO:0000256" key="2">
    <source>
        <dbReference type="ARBA" id="ARBA00004308"/>
    </source>
</evidence>
<keyword evidence="8" id="KW-0829">Tyrosine-protein kinase</keyword>
<feature type="non-terminal residue" evidence="12">
    <location>
        <position position="264"/>
    </location>
</feature>
<keyword evidence="5" id="KW-0418">Kinase</keyword>
<dbReference type="GO" id="GO:0048468">
    <property type="term" value="P:cell development"/>
    <property type="evidence" value="ECO:0007669"/>
    <property type="project" value="UniProtKB-ARBA"/>
</dbReference>
<dbReference type="GO" id="GO:0005886">
    <property type="term" value="C:plasma membrane"/>
    <property type="evidence" value="ECO:0000318"/>
    <property type="project" value="GO_Central"/>
</dbReference>
<dbReference type="OMA" id="LICEHER"/>
<dbReference type="Proteomes" id="UP000001357">
    <property type="component" value="Unassembled WGS sequence"/>
</dbReference>
<evidence type="ECO:0000256" key="3">
    <source>
        <dbReference type="ARBA" id="ARBA00022679"/>
    </source>
</evidence>
<dbReference type="eggNOG" id="KOG0197">
    <property type="taxonomic scope" value="Eukaryota"/>
</dbReference>
<evidence type="ECO:0000256" key="9">
    <source>
        <dbReference type="ARBA" id="ARBA00051243"/>
    </source>
</evidence>
<sequence length="264" mass="29646">EAWELFPQDLELGQTIGGGKFGKVYEGLLNDQKVAIKTMRKKSDPAALAEFRREAAVMSQLQHQNVIQLLGVVLNQHPPLLIMELMGACFLDLLKRCTLSEKDILDCALQIAAGLEYVHHSGYLHCDIACRNVLVANSGRLVLGDLGLARKMDSPECNLKGSKAKFPIRWTSPEVFQQQMLTRYSDIWSFGITLWEVVTQGGVPYEGLTNKEAKRTVKEGNTPGRPSNCPNSLYNIMQQCWRTPAEQRPHFDDLVHELISLKIN</sequence>
<dbReference type="Gene3D" id="3.30.200.20">
    <property type="entry name" value="Phosphorylase Kinase, domain 1"/>
    <property type="match status" value="1"/>
</dbReference>
<comment type="subcellular location">
    <subcellularLocation>
        <location evidence="2">Endomembrane system</location>
    </subcellularLocation>
    <subcellularLocation>
        <location evidence="1">Membrane</location>
        <topology evidence="1">Single-pass membrane protein</topology>
    </subcellularLocation>
</comment>
<dbReference type="InterPro" id="IPR008266">
    <property type="entry name" value="Tyr_kinase_AS"/>
</dbReference>
<evidence type="ECO:0000256" key="1">
    <source>
        <dbReference type="ARBA" id="ARBA00004167"/>
    </source>
</evidence>
<evidence type="ECO:0000256" key="10">
    <source>
        <dbReference type="PROSITE-ProRule" id="PRU10141"/>
    </source>
</evidence>
<evidence type="ECO:0000259" key="11">
    <source>
        <dbReference type="PROSITE" id="PS50011"/>
    </source>
</evidence>
<dbReference type="PANTHER" id="PTHR24416:SF631">
    <property type="entry name" value="SERINE_THREONINE_TYROSINE KINASE 1"/>
    <property type="match status" value="1"/>
</dbReference>
<evidence type="ECO:0000256" key="4">
    <source>
        <dbReference type="ARBA" id="ARBA00022741"/>
    </source>
</evidence>
<dbReference type="GO" id="GO:0004715">
    <property type="term" value="F:non-membrane spanning protein tyrosine kinase activity"/>
    <property type="evidence" value="ECO:0000318"/>
    <property type="project" value="GO_Central"/>
</dbReference>
<evidence type="ECO:0000256" key="8">
    <source>
        <dbReference type="ARBA" id="ARBA00023137"/>
    </source>
</evidence>
<keyword evidence="3" id="KW-0808">Transferase</keyword>
<dbReference type="EMBL" id="CH991549">
    <property type="protein sequence ID" value="EDQ89906.1"/>
    <property type="molecule type" value="Genomic_DNA"/>
</dbReference>